<dbReference type="Proteomes" id="UP000321301">
    <property type="component" value="Unassembled WGS sequence"/>
</dbReference>
<evidence type="ECO:0000259" key="1">
    <source>
        <dbReference type="Pfam" id="PF23657"/>
    </source>
</evidence>
<feature type="domain" description="DUF7151" evidence="1">
    <location>
        <begin position="137"/>
        <end position="180"/>
    </location>
</feature>
<comment type="caution">
    <text evidence="2">The sequence shown here is derived from an EMBL/GenBank/DDBJ whole genome shotgun (WGS) entry which is preliminary data.</text>
</comment>
<protein>
    <recommendedName>
        <fullName evidence="1">DUF7151 domain-containing protein</fullName>
    </recommendedName>
</protein>
<reference evidence="2 3" key="1">
    <citation type="submission" date="2019-07" db="EMBL/GenBank/DDBJ databases">
        <title>Whole genome shotgun sequence of Cyclobacterium qasimii NBRC 106168.</title>
        <authorList>
            <person name="Hosoyama A."/>
            <person name="Uohara A."/>
            <person name="Ohji S."/>
            <person name="Ichikawa N."/>
        </authorList>
    </citation>
    <scope>NUCLEOTIDE SEQUENCE [LARGE SCALE GENOMIC DNA]</scope>
    <source>
        <strain evidence="2 3">NBRC 106168</strain>
    </source>
</reference>
<dbReference type="PROSITE" id="PS51257">
    <property type="entry name" value="PROKAR_LIPOPROTEIN"/>
    <property type="match status" value="1"/>
</dbReference>
<feature type="domain" description="DUF7151" evidence="1">
    <location>
        <begin position="84"/>
        <end position="128"/>
    </location>
</feature>
<dbReference type="InterPro" id="IPR018247">
    <property type="entry name" value="EF_Hand_1_Ca_BS"/>
</dbReference>
<dbReference type="Pfam" id="PF23657">
    <property type="entry name" value="DUF7151"/>
    <property type="match status" value="4"/>
</dbReference>
<keyword evidence="3" id="KW-1185">Reference proteome</keyword>
<gene>
    <name evidence="2" type="ORF">CQA01_26160</name>
</gene>
<dbReference type="InterPro" id="IPR055575">
    <property type="entry name" value="DUF7151"/>
</dbReference>
<sequence length="366" mass="39309">MIKKTLFYIVLINFLIACNGEDGTHGIDGKNSLINVLEESAGDFCENAGLKIETGLDANSNGILEIYEVQNTKYICNGVDGNSSLTTVINEPSGANCVNGGIKLNSGLDINGNGNLEENEITSTAYVCDGINGTAGLIKITNENSGDNCINGGLKIDYGLDSDMDGILNENEVEYTSYTCNGLNGTLSLINITDEPDGNICAYSGIKIEAGLDQNENKILDKSEVLVTKYVCNGSSGVINEEIRLKIAEGVGSSANTTSTSPTIVSGIPFDIRNYPNVGTVYFEADPYVEKSSNHALLELYNITDNTVITSSLIRTSNRYTEKEFLRTENLINNLPNKNIVLGIRLRSEVDGSFSASGVPYLVLKE</sequence>
<feature type="domain" description="DUF7151" evidence="1">
    <location>
        <begin position="188"/>
        <end position="232"/>
    </location>
</feature>
<organism evidence="2 3">
    <name type="scientific">Cyclobacterium qasimii</name>
    <dbReference type="NCBI Taxonomy" id="1350429"/>
    <lineage>
        <taxon>Bacteria</taxon>
        <taxon>Pseudomonadati</taxon>
        <taxon>Bacteroidota</taxon>
        <taxon>Cytophagia</taxon>
        <taxon>Cytophagales</taxon>
        <taxon>Cyclobacteriaceae</taxon>
        <taxon>Cyclobacterium</taxon>
    </lineage>
</organism>
<dbReference type="RefSeq" id="WP_020891886.1">
    <property type="nucleotide sequence ID" value="NZ_BJYV01000012.1"/>
</dbReference>
<proteinExistence type="predicted"/>
<dbReference type="EMBL" id="BJYV01000012">
    <property type="protein sequence ID" value="GEO22082.1"/>
    <property type="molecule type" value="Genomic_DNA"/>
</dbReference>
<evidence type="ECO:0000313" key="3">
    <source>
        <dbReference type="Proteomes" id="UP000321301"/>
    </source>
</evidence>
<dbReference type="AlphaFoldDB" id="A0A512CD06"/>
<dbReference type="PROSITE" id="PS00018">
    <property type="entry name" value="EF_HAND_1"/>
    <property type="match status" value="1"/>
</dbReference>
<feature type="domain" description="DUF7151" evidence="1">
    <location>
        <begin position="31"/>
        <end position="76"/>
    </location>
</feature>
<evidence type="ECO:0000313" key="2">
    <source>
        <dbReference type="EMBL" id="GEO22082.1"/>
    </source>
</evidence>
<accession>A0A512CD06</accession>
<name>A0A512CD06_9BACT</name>